<evidence type="ECO:0000256" key="1">
    <source>
        <dbReference type="ARBA" id="ARBA00004167"/>
    </source>
</evidence>
<keyword evidence="4 12" id="KW-0812">Transmembrane</keyword>
<keyword evidence="6" id="KW-0677">Repeat</keyword>
<proteinExistence type="predicted"/>
<comment type="caution">
    <text evidence="15">The sequence shown here is derived from an EMBL/GenBank/DDBJ whole genome shotgun (WGS) entry which is preliminary data.</text>
</comment>
<dbReference type="PANTHER" id="PTHR48003">
    <property type="entry name" value="OS07G0626500 PROTEIN"/>
    <property type="match status" value="1"/>
</dbReference>
<dbReference type="GO" id="GO:0005524">
    <property type="term" value="F:ATP binding"/>
    <property type="evidence" value="ECO:0007669"/>
    <property type="project" value="UniProtKB-KW"/>
</dbReference>
<evidence type="ECO:0000256" key="9">
    <source>
        <dbReference type="ARBA" id="ARBA00022989"/>
    </source>
</evidence>
<evidence type="ECO:0000256" key="3">
    <source>
        <dbReference type="ARBA" id="ARBA00022614"/>
    </source>
</evidence>
<dbReference type="PANTHER" id="PTHR48003:SF3">
    <property type="entry name" value="LEUCINE-RICH REPEAT PROTEIN KINASE FAMILY PROTEIN"/>
    <property type="match status" value="1"/>
</dbReference>
<evidence type="ECO:0000313" key="16">
    <source>
        <dbReference type="Proteomes" id="UP000593578"/>
    </source>
</evidence>
<dbReference type="Pfam" id="PF07714">
    <property type="entry name" value="PK_Tyr_Ser-Thr"/>
    <property type="match status" value="1"/>
</dbReference>
<keyword evidence="7" id="KW-0547">Nucleotide-binding</keyword>
<dbReference type="Pfam" id="PF13855">
    <property type="entry name" value="LRR_8"/>
    <property type="match status" value="1"/>
</dbReference>
<evidence type="ECO:0000256" key="2">
    <source>
        <dbReference type="ARBA" id="ARBA00022553"/>
    </source>
</evidence>
<dbReference type="InterPro" id="IPR011009">
    <property type="entry name" value="Kinase-like_dom_sf"/>
</dbReference>
<comment type="subcellular location">
    <subcellularLocation>
        <location evidence="1">Membrane</location>
        <topology evidence="1">Single-pass membrane protein</topology>
    </subcellularLocation>
</comment>
<dbReference type="AlphaFoldDB" id="A0A7J8PZL7"/>
<dbReference type="SUPFAM" id="SSF56112">
    <property type="entry name" value="Protein kinase-like (PK-like)"/>
    <property type="match status" value="1"/>
</dbReference>
<dbReference type="SUPFAM" id="SSF52058">
    <property type="entry name" value="L domain-like"/>
    <property type="match status" value="2"/>
</dbReference>
<evidence type="ECO:0000256" key="5">
    <source>
        <dbReference type="ARBA" id="ARBA00022729"/>
    </source>
</evidence>
<feature type="signal peptide" evidence="13">
    <location>
        <begin position="1"/>
        <end position="18"/>
    </location>
</feature>
<name>A0A7J8PZL7_GOSRA</name>
<keyword evidence="2" id="KW-0597">Phosphoprotein</keyword>
<dbReference type="Gene3D" id="3.30.200.20">
    <property type="entry name" value="Phosphorylase Kinase, domain 1"/>
    <property type="match status" value="1"/>
</dbReference>
<dbReference type="GO" id="GO:0016020">
    <property type="term" value="C:membrane"/>
    <property type="evidence" value="ECO:0007669"/>
    <property type="project" value="UniProtKB-SubCell"/>
</dbReference>
<dbReference type="Gene3D" id="1.10.510.10">
    <property type="entry name" value="Transferase(Phosphotransferase) domain 1"/>
    <property type="match status" value="1"/>
</dbReference>
<evidence type="ECO:0000256" key="7">
    <source>
        <dbReference type="ARBA" id="ARBA00022741"/>
    </source>
</evidence>
<evidence type="ECO:0000256" key="4">
    <source>
        <dbReference type="ARBA" id="ARBA00022692"/>
    </source>
</evidence>
<protein>
    <recommendedName>
        <fullName evidence="14">Protein kinase domain-containing protein</fullName>
    </recommendedName>
</protein>
<evidence type="ECO:0000256" key="12">
    <source>
        <dbReference type="SAM" id="Phobius"/>
    </source>
</evidence>
<feature type="non-terminal residue" evidence="15">
    <location>
        <position position="1080"/>
    </location>
</feature>
<dbReference type="EMBL" id="JABEZZ010000009">
    <property type="protein sequence ID" value="MBA0594658.1"/>
    <property type="molecule type" value="Genomic_DNA"/>
</dbReference>
<keyword evidence="9 12" id="KW-1133">Transmembrane helix</keyword>
<dbReference type="Pfam" id="PF08263">
    <property type="entry name" value="LRRNT_2"/>
    <property type="match status" value="1"/>
</dbReference>
<dbReference type="InterPro" id="IPR001611">
    <property type="entry name" value="Leu-rich_rpt"/>
</dbReference>
<feature type="domain" description="Protein kinase" evidence="14">
    <location>
        <begin position="763"/>
        <end position="1046"/>
    </location>
</feature>
<evidence type="ECO:0000313" key="15">
    <source>
        <dbReference type="EMBL" id="MBA0594658.1"/>
    </source>
</evidence>
<reference evidence="15 16" key="1">
    <citation type="journal article" date="2019" name="Genome Biol. Evol.">
        <title>Insights into the evolution of the New World diploid cottons (Gossypium, subgenus Houzingenia) based on genome sequencing.</title>
        <authorList>
            <person name="Grover C.E."/>
            <person name="Arick M.A. 2nd"/>
            <person name="Thrash A."/>
            <person name="Conover J.L."/>
            <person name="Sanders W.S."/>
            <person name="Peterson D.G."/>
            <person name="Frelichowski J.E."/>
            <person name="Scheffler J.A."/>
            <person name="Scheffler B.E."/>
            <person name="Wendel J.F."/>
        </authorList>
    </citation>
    <scope>NUCLEOTIDE SEQUENCE [LARGE SCALE GENOMIC DNA]</scope>
    <source>
        <strain evidence="15">8</strain>
        <tissue evidence="15">Leaf</tissue>
    </source>
</reference>
<evidence type="ECO:0000256" key="13">
    <source>
        <dbReference type="SAM" id="SignalP"/>
    </source>
</evidence>
<keyword evidence="8" id="KW-0067">ATP-binding</keyword>
<evidence type="ECO:0000256" key="11">
    <source>
        <dbReference type="ARBA" id="ARBA00023170"/>
    </source>
</evidence>
<dbReference type="Gene3D" id="3.80.10.10">
    <property type="entry name" value="Ribonuclease Inhibitor"/>
    <property type="match status" value="2"/>
</dbReference>
<dbReference type="PROSITE" id="PS51450">
    <property type="entry name" value="LRR"/>
    <property type="match status" value="1"/>
</dbReference>
<evidence type="ECO:0000256" key="10">
    <source>
        <dbReference type="ARBA" id="ARBA00023136"/>
    </source>
</evidence>
<feature type="transmembrane region" description="Helical" evidence="12">
    <location>
        <begin position="317"/>
        <end position="339"/>
    </location>
</feature>
<dbReference type="InterPro" id="IPR000719">
    <property type="entry name" value="Prot_kinase_dom"/>
</dbReference>
<keyword evidence="3" id="KW-0433">Leucine-rich repeat</keyword>
<keyword evidence="11" id="KW-0675">Receptor</keyword>
<sequence>MQRFSSVILLFLVVTALAQSDFEALLELKKGIEKDPSGKVIDSWDSKSLASDGCPRNWFGITCNEGHVTAITLNGLGLVGNFSFPVIVGLKLLRNLSISSNQLTGTISNIGSIRSLQFLDLSVNAFHGVIPSGIANLKDLVLLNLSSNSFDGTFPSGFSNLKRLKYLDLRSNVFSGDIMKLLSQLQSAVHVDLSSNQLSGSLDLGLGTSHFISSIQYLNISQNLLVGELFAHDGMPYFDSLEVLDASNNQLVGTIPTFNFIVSLRILRLGSNRLSGSLPEALLQESSMILSELDLSLNQLEEPAAPLYYVFKHSCDFFLFMKIFASVVGPVGSITSTTLKKLNISSNKLSGSLPYRIGHCAVIDLSNNLLSGDLSRIQGWGNYVEVIELSSNSLTGTLPDKTSEFLRLTAFKVCNNSLQGVLPSILATYPELKIVDLSVNRLNGSLLPSFFMSTKLTDLNLSGNNFTGSIPLQDIKNLPSVSSAGNLSLLTLDLSHNSLTGNLPPEIAKFHNLEILNLSDNKLEGSIPDGLPNELKGFNVSLNNFSGAIPNNLRGFPDSSFHPGNSLLKFGSFPLSPKGSSDLNLKPHRSQIKPVTRIILIVGLVGGAAIIALVCVMIYYRNNWQETRSEGLKRNVGKETVCQGEYSLSHTSVPYRSKDTSSSSFSFRQELLSSSKKSSAFDHGNSSFILNDPKYLGHLESTRRDEGLASPMSILSSSNASPSKAEFPFESSSALKVRSPDKLAGDLHLFDGSLALTADELSRAPAEVIGRSCHGTLYKATLDSGNVLAIKWLKEGIAKGKKEFAREVKKLGYIKHPNLVSLQGYYWGPKEHEKLIISNYVNARCLAFYLQETEPRKLPPLSLDERLRVAIDVARCLSYLHNERAIPHGNLKSTNILLETPNLTARLTDYSLHRILTSAGTAEQVLNAGALGYRPPEFASSSKPCPSLKSDVYAFGVILMELLTGKSSGEIVSGSTGMVDLTDWVRLLASENRADDCFDPMILEKDNMEQTHRTLDAMLQVALRCILPAQERPDMKSVYEDLSPVFELPNQIYRVKNGSLDSVYVAAIEGLMKNINPGYQ</sequence>
<feature type="chain" id="PRO_5029462488" description="Protein kinase domain-containing protein" evidence="13">
    <location>
        <begin position="19"/>
        <end position="1080"/>
    </location>
</feature>
<dbReference type="InterPro" id="IPR001245">
    <property type="entry name" value="Ser-Thr/Tyr_kinase_cat_dom"/>
</dbReference>
<keyword evidence="5 13" id="KW-0732">Signal</keyword>
<dbReference type="InterPro" id="IPR032675">
    <property type="entry name" value="LRR_dom_sf"/>
</dbReference>
<dbReference type="InterPro" id="IPR053059">
    <property type="entry name" value="Inactive_SerThr-Kinase_ABA"/>
</dbReference>
<evidence type="ECO:0000259" key="14">
    <source>
        <dbReference type="PROSITE" id="PS50011"/>
    </source>
</evidence>
<feature type="transmembrane region" description="Helical" evidence="12">
    <location>
        <begin position="598"/>
        <end position="620"/>
    </location>
</feature>
<dbReference type="PROSITE" id="PS50011">
    <property type="entry name" value="PROTEIN_KINASE_DOM"/>
    <property type="match status" value="1"/>
</dbReference>
<evidence type="ECO:0000256" key="8">
    <source>
        <dbReference type="ARBA" id="ARBA00022840"/>
    </source>
</evidence>
<dbReference type="FunFam" id="1.10.510.10:FF:000480">
    <property type="entry name" value="Pollen receptor-like kinase 1"/>
    <property type="match status" value="1"/>
</dbReference>
<keyword evidence="10 12" id="KW-0472">Membrane</keyword>
<gene>
    <name evidence="15" type="ORF">Gorai_011556</name>
</gene>
<organism evidence="15 16">
    <name type="scientific">Gossypium raimondii</name>
    <name type="common">Peruvian cotton</name>
    <name type="synonym">Gossypium klotzschianum subsp. raimondii</name>
    <dbReference type="NCBI Taxonomy" id="29730"/>
    <lineage>
        <taxon>Eukaryota</taxon>
        <taxon>Viridiplantae</taxon>
        <taxon>Streptophyta</taxon>
        <taxon>Embryophyta</taxon>
        <taxon>Tracheophyta</taxon>
        <taxon>Spermatophyta</taxon>
        <taxon>Magnoliopsida</taxon>
        <taxon>eudicotyledons</taxon>
        <taxon>Gunneridae</taxon>
        <taxon>Pentapetalae</taxon>
        <taxon>rosids</taxon>
        <taxon>malvids</taxon>
        <taxon>Malvales</taxon>
        <taxon>Malvaceae</taxon>
        <taxon>Malvoideae</taxon>
        <taxon>Gossypium</taxon>
    </lineage>
</organism>
<evidence type="ECO:0000256" key="6">
    <source>
        <dbReference type="ARBA" id="ARBA00022737"/>
    </source>
</evidence>
<dbReference type="InterPro" id="IPR013210">
    <property type="entry name" value="LRR_N_plant-typ"/>
</dbReference>
<dbReference type="Pfam" id="PF00560">
    <property type="entry name" value="LRR_1"/>
    <property type="match status" value="7"/>
</dbReference>
<accession>A0A7J8PZL7</accession>
<dbReference type="FunFam" id="3.80.10.10:FF:000095">
    <property type="entry name" value="LRR receptor-like serine/threonine-protein kinase GSO1"/>
    <property type="match status" value="2"/>
</dbReference>
<dbReference type="Proteomes" id="UP000593578">
    <property type="component" value="Unassembled WGS sequence"/>
</dbReference>
<dbReference type="GO" id="GO:0004672">
    <property type="term" value="F:protein kinase activity"/>
    <property type="evidence" value="ECO:0007669"/>
    <property type="project" value="InterPro"/>
</dbReference>
<dbReference type="FunFam" id="3.30.200.20:FF:000486">
    <property type="entry name" value="Leucine-rich repeat receptor-like protein kinase"/>
    <property type="match status" value="1"/>
</dbReference>